<organism evidence="1 2">
    <name type="scientific">Marinobacterium lacunae</name>
    <dbReference type="NCBI Taxonomy" id="1232683"/>
    <lineage>
        <taxon>Bacteria</taxon>
        <taxon>Pseudomonadati</taxon>
        <taxon>Pseudomonadota</taxon>
        <taxon>Gammaproteobacteria</taxon>
        <taxon>Oceanospirillales</taxon>
        <taxon>Oceanospirillaceae</taxon>
        <taxon>Marinobacterium</taxon>
    </lineage>
</organism>
<dbReference type="STRING" id="1232683.ADIMK_1635"/>
<dbReference type="PROSITE" id="PS51257">
    <property type="entry name" value="PROKAR_LIPOPROTEIN"/>
    <property type="match status" value="1"/>
</dbReference>
<keyword evidence="2" id="KW-1185">Reference proteome</keyword>
<protein>
    <recommendedName>
        <fullName evidence="3">Lipoprotein</fullName>
    </recommendedName>
</protein>
<gene>
    <name evidence="1" type="ORF">ADIMK_1635</name>
</gene>
<dbReference type="AlphaFoldDB" id="A0A081G0T4"/>
<dbReference type="EMBL" id="JMQN01000018">
    <property type="protein sequence ID" value="KEA64389.1"/>
    <property type="molecule type" value="Genomic_DNA"/>
</dbReference>
<proteinExistence type="predicted"/>
<accession>A0A081G0T4</accession>
<evidence type="ECO:0008006" key="3">
    <source>
        <dbReference type="Google" id="ProtNLM"/>
    </source>
</evidence>
<dbReference type="eggNOG" id="ENOG50336MW">
    <property type="taxonomic scope" value="Bacteria"/>
</dbReference>
<sequence>MSTLKRWALPLLLSLSVTGCIDSQLLQRDPTIDQFYTLDKQKLRLCRGASSSCHNLVIVAYSLTVIPEIEQAYGGEINGPNYPVQLAQLLMNPPRGEYEATALGSEDRYLRLPVNSQTDTVWHALERANKQLYE</sequence>
<name>A0A081G0T4_9GAMM</name>
<reference evidence="1 2" key="1">
    <citation type="submission" date="2014-04" db="EMBL/GenBank/DDBJ databases">
        <title>Marinobacterium kochiensis sp. nov., isolated from sediment sample collected from Kochi backwaters in Kerala, India.</title>
        <authorList>
            <person name="Singh A."/>
            <person name="Pinnaka A.K."/>
        </authorList>
    </citation>
    <scope>NUCLEOTIDE SEQUENCE [LARGE SCALE GENOMIC DNA]</scope>
    <source>
        <strain evidence="1 2">AK27</strain>
    </source>
</reference>
<dbReference type="RefSeq" id="WP_036186049.1">
    <property type="nucleotide sequence ID" value="NZ_JMQN01000018.1"/>
</dbReference>
<dbReference type="PATRIC" id="fig|1232683.4.peg.1615"/>
<evidence type="ECO:0000313" key="1">
    <source>
        <dbReference type="EMBL" id="KEA64389.1"/>
    </source>
</evidence>
<comment type="caution">
    <text evidence="1">The sequence shown here is derived from an EMBL/GenBank/DDBJ whole genome shotgun (WGS) entry which is preliminary data.</text>
</comment>
<dbReference type="Proteomes" id="UP000028252">
    <property type="component" value="Unassembled WGS sequence"/>
</dbReference>
<dbReference type="OrthoDB" id="6119956at2"/>
<evidence type="ECO:0000313" key="2">
    <source>
        <dbReference type="Proteomes" id="UP000028252"/>
    </source>
</evidence>